<dbReference type="Pfam" id="PF00012">
    <property type="entry name" value="HSP70"/>
    <property type="match status" value="1"/>
</dbReference>
<protein>
    <submittedName>
        <fullName evidence="4">Alpha kinase/elongation factor 2 kinase</fullName>
    </submittedName>
</protein>
<reference evidence="4" key="1">
    <citation type="submission" date="2022-08" db="EMBL/GenBank/DDBJ databases">
        <title>Novel sulfate-reducing endosymbionts in the free-living metamonad Anaeramoeba.</title>
        <authorList>
            <person name="Jerlstrom-Hultqvist J."/>
            <person name="Cepicka I."/>
            <person name="Gallot-Lavallee L."/>
            <person name="Salas-Leiva D."/>
            <person name="Curtis B.A."/>
            <person name="Zahonova K."/>
            <person name="Pipaliya S."/>
            <person name="Dacks J."/>
            <person name="Roger A.J."/>
        </authorList>
    </citation>
    <scope>NUCLEOTIDE SEQUENCE</scope>
    <source>
        <strain evidence="4">Schooner1</strain>
    </source>
</reference>
<keyword evidence="4" id="KW-0808">Transferase</keyword>
<name>A0ABQ8Y3N3_9EUKA</name>
<evidence type="ECO:0000313" key="4">
    <source>
        <dbReference type="EMBL" id="KAJ6238304.1"/>
    </source>
</evidence>
<feature type="region of interest" description="Disordered" evidence="3">
    <location>
        <begin position="90"/>
        <end position="123"/>
    </location>
</feature>
<dbReference type="InterPro" id="IPR013126">
    <property type="entry name" value="Hsp_70_fam"/>
</dbReference>
<evidence type="ECO:0000256" key="2">
    <source>
        <dbReference type="ARBA" id="ARBA00022840"/>
    </source>
</evidence>
<dbReference type="GO" id="GO:0016301">
    <property type="term" value="F:kinase activity"/>
    <property type="evidence" value="ECO:0007669"/>
    <property type="project" value="UniProtKB-KW"/>
</dbReference>
<proteinExistence type="predicted"/>
<organism evidence="4 5">
    <name type="scientific">Anaeramoeba flamelloides</name>
    <dbReference type="NCBI Taxonomy" id="1746091"/>
    <lineage>
        <taxon>Eukaryota</taxon>
        <taxon>Metamonada</taxon>
        <taxon>Anaeramoebidae</taxon>
        <taxon>Anaeramoeba</taxon>
    </lineage>
</organism>
<keyword evidence="4" id="KW-0418">Kinase</keyword>
<dbReference type="PANTHER" id="PTHR14187:SF5">
    <property type="entry name" value="HEAT SHOCK 70 KDA PROTEIN 12A"/>
    <property type="match status" value="1"/>
</dbReference>
<evidence type="ECO:0000256" key="1">
    <source>
        <dbReference type="ARBA" id="ARBA00022741"/>
    </source>
</evidence>
<dbReference type="PANTHER" id="PTHR14187">
    <property type="entry name" value="ALPHA KINASE/ELONGATION FACTOR 2 KINASE"/>
    <property type="match status" value="1"/>
</dbReference>
<keyword evidence="2" id="KW-0067">ATP-binding</keyword>
<evidence type="ECO:0000256" key="3">
    <source>
        <dbReference type="SAM" id="MobiDB-lite"/>
    </source>
</evidence>
<sequence>MENKKYVVAIDFGTSQSGYAYSFIGDKTQEVYGMESSVFKIDSTILLLRDKGGLKKDLSQGINLVKCIAFGSEAVEIYKNAYEIYLEENDLSGTQSSEEDSEEDSEEGFESESEEESGEEVECDLDKSLDYVEKENKNKDNEEETSYNYEKLEIFQFYKMRLYSDKKTVASQKGNFFLVQTVISFALRYVARLAMKQIGQKSPNNFSYKNIFWVLTVPAIWKDKSKSVMRKCAKKARIIETKDSKDLVLIREPEAAALDYFFSNKINNFEDKKGKILLFDAGSGTIDITVLQVKGKENQEQLKIIIPAKGSPDGSCTIDREFRKFILNFTQQPKDSTKFPVDFLTSFQEWIEIKHRVNPSWENNTSRTNLKSISIEASWYSKKPLKELMRDWNVGKNRSDVDYIHRSSTQPNSKIRLTQGFIYHFFEDPMLRIKECVENNFTQFPEETKGIHSIIMVGGFSNSNVLFKMMEDNFSHQPYQKKIILQERPERSVLFGAVKYGLMGTERRKNLFTSRPLAYSYGINWYANFDTTKHKKEKMEIIGGRELCKDVYKPLIYKNKPIKIGKKIKPETFQSMANDLEIEIYQTDQVLDPKEIYYVDDPIFHKYGSTTIYNINPNSKQKETKINIHFIFGREMIEFHATNEETQEKFPVKMKYQQNIDNQKKENEKEEKNEKEIELEKEKEKGKEKEKEEEYR</sequence>
<feature type="compositionally biased region" description="Acidic residues" evidence="3">
    <location>
        <begin position="97"/>
        <end position="123"/>
    </location>
</feature>
<keyword evidence="1" id="KW-0547">Nucleotide-binding</keyword>
<dbReference type="Gene3D" id="3.30.420.40">
    <property type="match status" value="1"/>
</dbReference>
<dbReference type="SUPFAM" id="SSF53067">
    <property type="entry name" value="Actin-like ATPase domain"/>
    <property type="match status" value="2"/>
</dbReference>
<keyword evidence="5" id="KW-1185">Reference proteome</keyword>
<feature type="compositionally biased region" description="Basic and acidic residues" evidence="3">
    <location>
        <begin position="662"/>
        <end position="696"/>
    </location>
</feature>
<dbReference type="InterPro" id="IPR043129">
    <property type="entry name" value="ATPase_NBD"/>
</dbReference>
<dbReference type="Proteomes" id="UP001150062">
    <property type="component" value="Unassembled WGS sequence"/>
</dbReference>
<comment type="caution">
    <text evidence="4">The sequence shown here is derived from an EMBL/GenBank/DDBJ whole genome shotgun (WGS) entry which is preliminary data.</text>
</comment>
<evidence type="ECO:0000313" key="5">
    <source>
        <dbReference type="Proteomes" id="UP001150062"/>
    </source>
</evidence>
<dbReference type="EMBL" id="JAOAOG010000233">
    <property type="protein sequence ID" value="KAJ6238304.1"/>
    <property type="molecule type" value="Genomic_DNA"/>
</dbReference>
<gene>
    <name evidence="4" type="ORF">M0813_26273</name>
</gene>
<accession>A0ABQ8Y3N3</accession>
<feature type="region of interest" description="Disordered" evidence="3">
    <location>
        <begin position="650"/>
        <end position="696"/>
    </location>
</feature>